<evidence type="ECO:0000313" key="2">
    <source>
        <dbReference type="EMBL" id="KYN35467.1"/>
    </source>
</evidence>
<reference evidence="2 3" key="1">
    <citation type="submission" date="2016-03" db="EMBL/GenBank/DDBJ databases">
        <title>Trachymyrmex septentrionalis WGS genome.</title>
        <authorList>
            <person name="Nygaard S."/>
            <person name="Hu H."/>
            <person name="Boomsma J."/>
            <person name="Zhang G."/>
        </authorList>
    </citation>
    <scope>NUCLEOTIDE SEQUENCE [LARGE SCALE GENOMIC DNA]</scope>
    <source>
        <strain evidence="2">Tsep2-gDNA-1</strain>
        <tissue evidence="2">Whole body</tissue>
    </source>
</reference>
<evidence type="ECO:0000256" key="1">
    <source>
        <dbReference type="SAM" id="SignalP"/>
    </source>
</evidence>
<gene>
    <name evidence="2" type="ORF">ALC56_10024</name>
</gene>
<accession>A0A195F5K9</accession>
<sequence>MKSIALFCIFLLFVHYSMQVPKYENCNHAVLPEGDQQRCIKVTCTSQNKFTIEECNCEKNAGQHLGESNSEYPVCCPQCSRSNKLKH</sequence>
<feature type="chain" id="PRO_5008271221" description="Single domain-containing protein" evidence="1">
    <location>
        <begin position="20"/>
        <end position="87"/>
    </location>
</feature>
<keyword evidence="3" id="KW-1185">Reference proteome</keyword>
<keyword evidence="1" id="KW-0732">Signal</keyword>
<feature type="signal peptide" evidence="1">
    <location>
        <begin position="1"/>
        <end position="19"/>
    </location>
</feature>
<evidence type="ECO:0008006" key="4">
    <source>
        <dbReference type="Google" id="ProtNLM"/>
    </source>
</evidence>
<dbReference type="AlphaFoldDB" id="A0A195F5K9"/>
<dbReference type="Proteomes" id="UP000078541">
    <property type="component" value="Unassembled WGS sequence"/>
</dbReference>
<organism evidence="2 3">
    <name type="scientific">Trachymyrmex septentrionalis</name>
    <dbReference type="NCBI Taxonomy" id="34720"/>
    <lineage>
        <taxon>Eukaryota</taxon>
        <taxon>Metazoa</taxon>
        <taxon>Ecdysozoa</taxon>
        <taxon>Arthropoda</taxon>
        <taxon>Hexapoda</taxon>
        <taxon>Insecta</taxon>
        <taxon>Pterygota</taxon>
        <taxon>Neoptera</taxon>
        <taxon>Endopterygota</taxon>
        <taxon>Hymenoptera</taxon>
        <taxon>Apocrita</taxon>
        <taxon>Aculeata</taxon>
        <taxon>Formicoidea</taxon>
        <taxon>Formicidae</taxon>
        <taxon>Myrmicinae</taxon>
        <taxon>Trachymyrmex</taxon>
    </lineage>
</organism>
<evidence type="ECO:0000313" key="3">
    <source>
        <dbReference type="Proteomes" id="UP000078541"/>
    </source>
</evidence>
<name>A0A195F5K9_9HYME</name>
<dbReference type="EMBL" id="KQ981805">
    <property type="protein sequence ID" value="KYN35467.1"/>
    <property type="molecule type" value="Genomic_DNA"/>
</dbReference>
<protein>
    <recommendedName>
        <fullName evidence="4">Single domain-containing protein</fullName>
    </recommendedName>
</protein>
<proteinExistence type="predicted"/>